<dbReference type="GO" id="GO:0006626">
    <property type="term" value="P:protein targeting to mitochondrion"/>
    <property type="evidence" value="ECO:0007669"/>
    <property type="project" value="EnsemblFungi"/>
</dbReference>
<evidence type="ECO:0000256" key="5">
    <source>
        <dbReference type="ARBA" id="ARBA00022989"/>
    </source>
</evidence>
<keyword evidence="5 7" id="KW-1133">Transmembrane helix</keyword>
<dbReference type="InParanoid" id="A5DAU5"/>
<dbReference type="InterPro" id="IPR016964">
    <property type="entry name" value="Sigma2_recept"/>
</dbReference>
<dbReference type="GeneID" id="5129192"/>
<dbReference type="InterPro" id="IPR033118">
    <property type="entry name" value="EXPERA"/>
</dbReference>
<dbReference type="KEGG" id="pgu:PGUG_00400"/>
<dbReference type="PIRSF" id="PIRSF031032">
    <property type="entry name" value="TMP_97_prd"/>
    <property type="match status" value="1"/>
</dbReference>
<dbReference type="GO" id="GO:0005789">
    <property type="term" value="C:endoplasmic reticulum membrane"/>
    <property type="evidence" value="ECO:0007669"/>
    <property type="project" value="UniProtKB-SubCell"/>
</dbReference>
<dbReference type="PANTHER" id="PTHR31204">
    <property type="entry name" value="SIGMA INTRACELLULAR RECEPTOR 2"/>
    <property type="match status" value="1"/>
</dbReference>
<feature type="transmembrane region" description="Helical" evidence="7">
    <location>
        <begin position="9"/>
        <end position="30"/>
    </location>
</feature>
<dbReference type="AlphaFoldDB" id="A5DAU5"/>
<evidence type="ECO:0000313" key="10">
    <source>
        <dbReference type="Proteomes" id="UP000001997"/>
    </source>
</evidence>
<dbReference type="eggNOG" id="ENOG502S75H">
    <property type="taxonomic scope" value="Eukaryota"/>
</dbReference>
<dbReference type="HOGENOM" id="CLU_086812_4_0_1"/>
<keyword evidence="10" id="KW-1185">Reference proteome</keyword>
<keyword evidence="6 7" id="KW-0472">Membrane</keyword>
<feature type="transmembrane region" description="Helical" evidence="7">
    <location>
        <begin position="96"/>
        <end position="115"/>
    </location>
</feature>
<feature type="transmembrane region" description="Helical" evidence="7">
    <location>
        <begin position="60"/>
        <end position="84"/>
    </location>
</feature>
<name>A5DAU5_PICGU</name>
<dbReference type="FunCoup" id="A5DAU5">
    <property type="interactions" value="44"/>
</dbReference>
<dbReference type="InterPro" id="IPR051987">
    <property type="entry name" value="Sigma-2_receptor-like"/>
</dbReference>
<dbReference type="PROSITE" id="PS51751">
    <property type="entry name" value="EXPERA"/>
    <property type="match status" value="1"/>
</dbReference>
<organism evidence="9 10">
    <name type="scientific">Meyerozyma guilliermondii (strain ATCC 6260 / CBS 566 / DSM 6381 / JCM 1539 / NBRC 10279 / NRRL Y-324)</name>
    <name type="common">Yeast</name>
    <name type="synonym">Candida guilliermondii</name>
    <dbReference type="NCBI Taxonomy" id="294746"/>
    <lineage>
        <taxon>Eukaryota</taxon>
        <taxon>Fungi</taxon>
        <taxon>Dikarya</taxon>
        <taxon>Ascomycota</taxon>
        <taxon>Saccharomycotina</taxon>
        <taxon>Pichiomycetes</taxon>
        <taxon>Debaryomycetaceae</taxon>
        <taxon>Meyerozyma</taxon>
    </lineage>
</organism>
<accession>A5DAU5</accession>
<dbReference type="EMBL" id="CH408155">
    <property type="protein sequence ID" value="EDK36302.2"/>
    <property type="molecule type" value="Genomic_DNA"/>
</dbReference>
<dbReference type="STRING" id="294746.A5DAU5"/>
<protein>
    <recommendedName>
        <fullName evidence="7">Efficient mitochondria targeting-associated protein 19</fullName>
    </recommendedName>
</protein>
<gene>
    <name evidence="9" type="ORF">PGUG_00400</name>
</gene>
<evidence type="ECO:0000259" key="8">
    <source>
        <dbReference type="PROSITE" id="PS51751"/>
    </source>
</evidence>
<dbReference type="PANTHER" id="PTHR31204:SF1">
    <property type="entry name" value="SIGMA INTRACELLULAR RECEPTOR 2"/>
    <property type="match status" value="1"/>
</dbReference>
<comment type="similarity">
    <text evidence="2">Belongs to the TMEM97/sigma-2 receptor family.</text>
</comment>
<evidence type="ECO:0000256" key="7">
    <source>
        <dbReference type="PIRNR" id="PIRNR031032"/>
    </source>
</evidence>
<evidence type="ECO:0000256" key="6">
    <source>
        <dbReference type="ARBA" id="ARBA00023136"/>
    </source>
</evidence>
<keyword evidence="3 7" id="KW-0812">Transmembrane</keyword>
<feature type="transmembrane region" description="Helical" evidence="7">
    <location>
        <begin position="127"/>
        <end position="149"/>
    </location>
</feature>
<dbReference type="RefSeq" id="XP_001487023.2">
    <property type="nucleotide sequence ID" value="XM_001486973.1"/>
</dbReference>
<dbReference type="Proteomes" id="UP000001997">
    <property type="component" value="Unassembled WGS sequence"/>
</dbReference>
<evidence type="ECO:0000256" key="2">
    <source>
        <dbReference type="ARBA" id="ARBA00009096"/>
    </source>
</evidence>
<evidence type="ECO:0000256" key="3">
    <source>
        <dbReference type="ARBA" id="ARBA00022692"/>
    </source>
</evidence>
<reference evidence="9 10" key="1">
    <citation type="journal article" date="2009" name="Nature">
        <title>Evolution of pathogenicity and sexual reproduction in eight Candida genomes.</title>
        <authorList>
            <person name="Butler G."/>
            <person name="Rasmussen M.D."/>
            <person name="Lin M.F."/>
            <person name="Santos M.A."/>
            <person name="Sakthikumar S."/>
            <person name="Munro C.A."/>
            <person name="Rheinbay E."/>
            <person name="Grabherr M."/>
            <person name="Forche A."/>
            <person name="Reedy J.L."/>
            <person name="Agrafioti I."/>
            <person name="Arnaud M.B."/>
            <person name="Bates S."/>
            <person name="Brown A.J."/>
            <person name="Brunke S."/>
            <person name="Costanzo M.C."/>
            <person name="Fitzpatrick D.A."/>
            <person name="de Groot P.W."/>
            <person name="Harris D."/>
            <person name="Hoyer L.L."/>
            <person name="Hube B."/>
            <person name="Klis F.M."/>
            <person name="Kodira C."/>
            <person name="Lennard N."/>
            <person name="Logue M.E."/>
            <person name="Martin R."/>
            <person name="Neiman A.M."/>
            <person name="Nikolaou E."/>
            <person name="Quail M.A."/>
            <person name="Quinn J."/>
            <person name="Santos M.C."/>
            <person name="Schmitzberger F.F."/>
            <person name="Sherlock G."/>
            <person name="Shah P."/>
            <person name="Silverstein K.A."/>
            <person name="Skrzypek M.S."/>
            <person name="Soll D."/>
            <person name="Staggs R."/>
            <person name="Stansfield I."/>
            <person name="Stumpf M.P."/>
            <person name="Sudbery P.E."/>
            <person name="Srikantha T."/>
            <person name="Zeng Q."/>
            <person name="Berman J."/>
            <person name="Berriman M."/>
            <person name="Heitman J."/>
            <person name="Gow N.A."/>
            <person name="Lorenz M.C."/>
            <person name="Birren B.W."/>
            <person name="Kellis M."/>
            <person name="Cuomo C.A."/>
        </authorList>
    </citation>
    <scope>NUCLEOTIDE SEQUENCE [LARGE SCALE GENOMIC DNA]</scope>
    <source>
        <strain evidence="10">ATCC 6260 / CBS 566 / DSM 6381 / JCM 1539 / NBRC 10279 / NRRL Y-324</strain>
    </source>
</reference>
<sequence>MEQSTLDKFYLWYFLVHIPITLLVDASLVIPREYLPSISLKLIELHISTNKDFLLVQLPLWLQAFGAVELFFQLPLFVIGAYYLYIKSRSIYPYMLLYGFNASFTTAICIVHVFYEGHTYGLSEAQVKQLILVYVPYFAIPFVMMVDYLNRILAIVGVREEVIVITEEIDSKKLE</sequence>
<dbReference type="OrthoDB" id="433124at2759"/>
<evidence type="ECO:0000256" key="4">
    <source>
        <dbReference type="ARBA" id="ARBA00022824"/>
    </source>
</evidence>
<feature type="domain" description="EXPERA" evidence="8">
    <location>
        <begin position="6"/>
        <end position="145"/>
    </location>
</feature>
<dbReference type="VEuPathDB" id="FungiDB:PGUG_00400"/>
<comment type="subcellular location">
    <subcellularLocation>
        <location evidence="1">Endoplasmic reticulum membrane</location>
        <topology evidence="1">Multi-pass membrane protein</topology>
    </subcellularLocation>
</comment>
<proteinExistence type="inferred from homology"/>
<evidence type="ECO:0000256" key="1">
    <source>
        <dbReference type="ARBA" id="ARBA00004477"/>
    </source>
</evidence>
<dbReference type="Pfam" id="PF05241">
    <property type="entry name" value="EBP"/>
    <property type="match status" value="1"/>
</dbReference>
<dbReference type="OMA" id="EFKDPMV"/>
<keyword evidence="4 7" id="KW-0256">Endoplasmic reticulum</keyword>
<evidence type="ECO:0000313" key="9">
    <source>
        <dbReference type="EMBL" id="EDK36302.2"/>
    </source>
</evidence>